<organism evidence="1 2">
    <name type="scientific">Aliirhizobium smilacinae</name>
    <dbReference type="NCBI Taxonomy" id="1395944"/>
    <lineage>
        <taxon>Bacteria</taxon>
        <taxon>Pseudomonadati</taxon>
        <taxon>Pseudomonadota</taxon>
        <taxon>Alphaproteobacteria</taxon>
        <taxon>Hyphomicrobiales</taxon>
        <taxon>Rhizobiaceae</taxon>
        <taxon>Aliirhizobium</taxon>
    </lineage>
</organism>
<name>A0A5C4XRD8_9HYPH</name>
<evidence type="ECO:0000313" key="2">
    <source>
        <dbReference type="Proteomes" id="UP000311605"/>
    </source>
</evidence>
<proteinExistence type="predicted"/>
<reference evidence="1 2" key="1">
    <citation type="submission" date="2019-06" db="EMBL/GenBank/DDBJ databases">
        <title>The draft genome of Rhizobium smilacinae PTYR-5.</title>
        <authorList>
            <person name="Liu L."/>
            <person name="Li L."/>
            <person name="Zhang X."/>
        </authorList>
    </citation>
    <scope>NUCLEOTIDE SEQUENCE [LARGE SCALE GENOMIC DNA]</scope>
    <source>
        <strain evidence="1 2">PTYR-5</strain>
    </source>
</reference>
<dbReference type="AlphaFoldDB" id="A0A5C4XRD8"/>
<accession>A0A5C4XRD8</accession>
<comment type="caution">
    <text evidence="1">The sequence shown here is derived from an EMBL/GenBank/DDBJ whole genome shotgun (WGS) entry which is preliminary data.</text>
</comment>
<dbReference type="OrthoDB" id="8242438at2"/>
<evidence type="ECO:0000313" key="1">
    <source>
        <dbReference type="EMBL" id="TNM66146.1"/>
    </source>
</evidence>
<gene>
    <name evidence="1" type="ORF">FHP24_07995</name>
</gene>
<dbReference type="EMBL" id="VDMN01000001">
    <property type="protein sequence ID" value="TNM66146.1"/>
    <property type="molecule type" value="Genomic_DNA"/>
</dbReference>
<keyword evidence="2" id="KW-1185">Reference proteome</keyword>
<dbReference type="Proteomes" id="UP000311605">
    <property type="component" value="Unassembled WGS sequence"/>
</dbReference>
<protein>
    <submittedName>
        <fullName evidence="1">Helix-turn-helix domain-containing protein</fullName>
    </submittedName>
</protein>
<sequence>MLEKNAVLFAHKALTLVGELSVADRRVAGAIIDHFNKRTGQCDPGNERLAELLGLDARTVRRATSDLCSVYGLFSKVSHGGKSHRAAYTPNWKKLTAIVEDWDCRMRARREPINTDDHRANPPASTGRLRPAQPGKIALQTLRSNLSHKPTAPSSTWGDVTCDGRHVLSDRCRDLQLEEGGRRSWEHAKEVSGRWKARDGTCHGTAARAQAERRLDADLRRLGWQAHAYAIEYMDDVMVEAAALAEMRRHGGGLQLVIDQLGPRILHGTRTVGDRN</sequence>
<dbReference type="RefSeq" id="WP_139675299.1">
    <property type="nucleotide sequence ID" value="NZ_VDMN01000001.1"/>
</dbReference>
<dbReference type="Pfam" id="PF13730">
    <property type="entry name" value="HTH_36"/>
    <property type="match status" value="1"/>
</dbReference>